<feature type="transmembrane region" description="Helical" evidence="5">
    <location>
        <begin position="83"/>
        <end position="104"/>
    </location>
</feature>
<organism evidence="6 7">
    <name type="scientific">Candidatus Chlorohelix allophototropha</name>
    <dbReference type="NCBI Taxonomy" id="3003348"/>
    <lineage>
        <taxon>Bacteria</taxon>
        <taxon>Bacillati</taxon>
        <taxon>Chloroflexota</taxon>
        <taxon>Chloroflexia</taxon>
        <taxon>Candidatus Chloroheliales</taxon>
        <taxon>Candidatus Chloroheliaceae</taxon>
        <taxon>Candidatus Chlorohelix</taxon>
    </lineage>
</organism>
<sequence length="291" mass="33223">MSTIKYLILAMRPKQWPKNAIVFAGVVFDNHLFQYSFLLKAFVAFILFCSISSAVYLLNDLVDIEKDRQHPKKRYRPLPSGKLKPRVAFLAMILLVAITIPISLLLSWKFGAIISTYFIIQIAYSFYLKNIVIIDVFTISSGFVLRAVGGAFVIEVNVSVWLLVCTMLLSLFLGLSKRRHELVLLADGATDHRRILKEYTSELVQEMISVVTSSVVIAYSLYTITAPNLPKNNLMPLTIPFVLYAIFRYLYLVYRRDEGGSPEETLLKDYPLLIDIFLWGITSIVILYVFK</sequence>
<feature type="transmembrane region" description="Helical" evidence="5">
    <location>
        <begin position="234"/>
        <end position="251"/>
    </location>
</feature>
<protein>
    <submittedName>
        <fullName evidence="6">Decaprenyl-phosphate phosphoribosyltransferase</fullName>
        <ecNumber evidence="6">2.4.2.45</ecNumber>
    </submittedName>
</protein>
<feature type="transmembrane region" description="Helical" evidence="5">
    <location>
        <begin position="203"/>
        <end position="222"/>
    </location>
</feature>
<feature type="transmembrane region" description="Helical" evidence="5">
    <location>
        <begin position="43"/>
        <end position="62"/>
    </location>
</feature>
<dbReference type="GO" id="GO:0016757">
    <property type="term" value="F:glycosyltransferase activity"/>
    <property type="evidence" value="ECO:0007669"/>
    <property type="project" value="UniProtKB-KW"/>
</dbReference>
<dbReference type="NCBIfam" id="NF008977">
    <property type="entry name" value="PRK12324.1-2"/>
    <property type="match status" value="1"/>
</dbReference>
<dbReference type="Proteomes" id="UP001431572">
    <property type="component" value="Chromosome 1"/>
</dbReference>
<keyword evidence="2 5" id="KW-0812">Transmembrane</keyword>
<dbReference type="CDD" id="cd13963">
    <property type="entry name" value="PT_UbiA_2"/>
    <property type="match status" value="1"/>
</dbReference>
<evidence type="ECO:0000313" key="7">
    <source>
        <dbReference type="Proteomes" id="UP001431572"/>
    </source>
</evidence>
<dbReference type="NCBIfam" id="NF008978">
    <property type="entry name" value="PRK12324.1-4"/>
    <property type="match status" value="1"/>
</dbReference>
<keyword evidence="4 5" id="KW-0472">Membrane</keyword>
<dbReference type="InterPro" id="IPR044878">
    <property type="entry name" value="UbiA_sf"/>
</dbReference>
<evidence type="ECO:0000256" key="5">
    <source>
        <dbReference type="SAM" id="Phobius"/>
    </source>
</evidence>
<keyword evidence="3 5" id="KW-1133">Transmembrane helix</keyword>
<evidence type="ECO:0000313" key="6">
    <source>
        <dbReference type="EMBL" id="WJW66377.1"/>
    </source>
</evidence>
<evidence type="ECO:0000256" key="2">
    <source>
        <dbReference type="ARBA" id="ARBA00022692"/>
    </source>
</evidence>
<keyword evidence="6" id="KW-0808">Transferase</keyword>
<evidence type="ECO:0000256" key="3">
    <source>
        <dbReference type="ARBA" id="ARBA00022989"/>
    </source>
</evidence>
<dbReference type="InterPro" id="IPR000537">
    <property type="entry name" value="UbiA_prenyltransferase"/>
</dbReference>
<dbReference type="Pfam" id="PF01040">
    <property type="entry name" value="UbiA"/>
    <property type="match status" value="1"/>
</dbReference>
<dbReference type="Gene3D" id="1.10.357.140">
    <property type="entry name" value="UbiA prenyltransferase"/>
    <property type="match status" value="1"/>
</dbReference>
<name>A0ABY9AZV4_9CHLR</name>
<feature type="transmembrane region" description="Helical" evidence="5">
    <location>
        <begin position="158"/>
        <end position="175"/>
    </location>
</feature>
<evidence type="ECO:0000256" key="1">
    <source>
        <dbReference type="ARBA" id="ARBA00004141"/>
    </source>
</evidence>
<evidence type="ECO:0000256" key="4">
    <source>
        <dbReference type="ARBA" id="ARBA00023136"/>
    </source>
</evidence>
<feature type="transmembrane region" description="Helical" evidence="5">
    <location>
        <begin position="272"/>
        <end position="290"/>
    </location>
</feature>
<dbReference type="EC" id="2.4.2.45" evidence="6"/>
<reference evidence="6" key="1">
    <citation type="journal article" date="2024" name="Nature">
        <title>Anoxygenic phototroph of the Chloroflexota uses a type I reaction centre.</title>
        <authorList>
            <person name="Tsuji J.M."/>
            <person name="Shaw N.A."/>
            <person name="Nagashima S."/>
            <person name="Venkiteswaran J.J."/>
            <person name="Schiff S.L."/>
            <person name="Watanabe T."/>
            <person name="Fukui M."/>
            <person name="Hanada S."/>
            <person name="Tank M."/>
            <person name="Neufeld J.D."/>
        </authorList>
    </citation>
    <scope>NUCLEOTIDE SEQUENCE</scope>
    <source>
        <strain evidence="6">L227-S17</strain>
    </source>
</reference>
<accession>A0ABY9AZV4</accession>
<dbReference type="EMBL" id="CP128399">
    <property type="protein sequence ID" value="WJW66377.1"/>
    <property type="molecule type" value="Genomic_DNA"/>
</dbReference>
<comment type="subcellular location">
    <subcellularLocation>
        <location evidence="1">Membrane</location>
        <topology evidence="1">Multi-pass membrane protein</topology>
    </subcellularLocation>
</comment>
<proteinExistence type="predicted"/>
<keyword evidence="7" id="KW-1185">Reference proteome</keyword>
<dbReference type="RefSeq" id="WP_341468261.1">
    <property type="nucleotide sequence ID" value="NZ_CP128399.1"/>
</dbReference>
<gene>
    <name evidence="6" type="ORF">OZ401_002173</name>
</gene>
<keyword evidence="6" id="KW-0328">Glycosyltransferase</keyword>